<organism evidence="2 3">
    <name type="scientific">Pseudoduganella plicata</name>
    <dbReference type="NCBI Taxonomy" id="321984"/>
    <lineage>
        <taxon>Bacteria</taxon>
        <taxon>Pseudomonadati</taxon>
        <taxon>Pseudomonadota</taxon>
        <taxon>Betaproteobacteria</taxon>
        <taxon>Burkholderiales</taxon>
        <taxon>Oxalobacteraceae</taxon>
        <taxon>Telluria group</taxon>
        <taxon>Pseudoduganella</taxon>
    </lineage>
</organism>
<name>A0AA88C902_9BURK</name>
<evidence type="ECO:0000313" key="3">
    <source>
        <dbReference type="Proteomes" id="UP000619512"/>
    </source>
</evidence>
<dbReference type="InterPro" id="IPR028983">
    <property type="entry name" value="PA2201-like_C"/>
</dbReference>
<dbReference type="RefSeq" id="WP_189568891.1">
    <property type="nucleotide sequence ID" value="NZ_JBHMDQ010000019.1"/>
</dbReference>
<dbReference type="Gene3D" id="1.10.3920.10">
    <property type="entry name" value="PA2201 C-terminal domain-like"/>
    <property type="match status" value="1"/>
</dbReference>
<dbReference type="SUPFAM" id="SSF140731">
    <property type="entry name" value="PA2201 C-terminal domain-like"/>
    <property type="match status" value="1"/>
</dbReference>
<evidence type="ECO:0000313" key="2">
    <source>
        <dbReference type="EMBL" id="GGY92402.1"/>
    </source>
</evidence>
<dbReference type="Pfam" id="PF08929">
    <property type="entry name" value="PoNi_C"/>
    <property type="match status" value="1"/>
</dbReference>
<comment type="caution">
    <text evidence="2">The sequence shown here is derived from an EMBL/GenBank/DDBJ whole genome shotgun (WGS) entry which is preliminary data.</text>
</comment>
<dbReference type="EMBL" id="BMWW01000004">
    <property type="protein sequence ID" value="GGY92402.1"/>
    <property type="molecule type" value="Genomic_DNA"/>
</dbReference>
<feature type="domain" description="PoNi C-terminal" evidence="1">
    <location>
        <begin position="162"/>
        <end position="265"/>
    </location>
</feature>
<gene>
    <name evidence="2" type="ORF">GCM10007388_27190</name>
</gene>
<sequence length="334" mass="38006">MTLEKISLPDFGTRRREKLLSYEVYEYNFDDMLEGFEVVRRTLIKRKARGGSIDSYEAARPLKQRAWDGQTFVLNCYSGGHPVSELAAIYPTMLSYWQSYSDAWQKYKRSDDCGNPTVATVALLGSDFVFANQLICLGILLGHGALLSDIPDIIDFNNPRRDGMLERLLEMFVPGRDVMVGECTRHLPYFQTLKMFAATRNQRPALMKQYLADWYEASRREGYYNSHTRGDVFTGYWSWEAAAITYVLDIDDSSYRAASFYSVDLVDYARSINAPKSAAAQPELCEKAGQACPVAGVWETLDIPPQRRSFEKGELMQTAEAADGITVWRYIRAL</sequence>
<dbReference type="InterPro" id="IPR015025">
    <property type="entry name" value="PoNi_C"/>
</dbReference>
<evidence type="ECO:0000259" key="1">
    <source>
        <dbReference type="Pfam" id="PF08929"/>
    </source>
</evidence>
<dbReference type="AlphaFoldDB" id="A0AA88C902"/>
<dbReference type="Proteomes" id="UP000619512">
    <property type="component" value="Unassembled WGS sequence"/>
</dbReference>
<reference evidence="2" key="2">
    <citation type="submission" date="2022-12" db="EMBL/GenBank/DDBJ databases">
        <authorList>
            <person name="Sun Q."/>
            <person name="Kim S."/>
        </authorList>
    </citation>
    <scope>NUCLEOTIDE SEQUENCE</scope>
    <source>
        <strain evidence="2">KCTC 12344</strain>
    </source>
</reference>
<accession>A0AA88C902</accession>
<reference evidence="2" key="1">
    <citation type="journal article" date="2014" name="Int. J. Syst. Evol. Microbiol.">
        <title>Complete genome sequence of Corynebacterium casei LMG S-19264T (=DSM 44701T), isolated from a smear-ripened cheese.</title>
        <authorList>
            <consortium name="US DOE Joint Genome Institute (JGI-PGF)"/>
            <person name="Walter F."/>
            <person name="Albersmeier A."/>
            <person name="Kalinowski J."/>
            <person name="Ruckert C."/>
        </authorList>
    </citation>
    <scope>NUCLEOTIDE SEQUENCE</scope>
    <source>
        <strain evidence="2">KCTC 12344</strain>
    </source>
</reference>
<proteinExistence type="predicted"/>
<protein>
    <recommendedName>
        <fullName evidence="1">PoNi C-terminal domain-containing protein</fullName>
    </recommendedName>
</protein>